<name>A0A833R5X5_9POAL</name>
<reference evidence="2" key="1">
    <citation type="submission" date="2020-01" db="EMBL/GenBank/DDBJ databases">
        <title>Genome sequence of Kobresia littledalei, the first chromosome-level genome in the family Cyperaceae.</title>
        <authorList>
            <person name="Qu G."/>
        </authorList>
    </citation>
    <scope>NUCLEOTIDE SEQUENCE</scope>
    <source>
        <strain evidence="2">C.B.Clarke</strain>
        <tissue evidence="2">Leaf</tissue>
    </source>
</reference>
<dbReference type="Proteomes" id="UP000623129">
    <property type="component" value="Unassembled WGS sequence"/>
</dbReference>
<keyword evidence="1" id="KW-0812">Transmembrane</keyword>
<gene>
    <name evidence="2" type="ORF">FCM35_KLT01412</name>
</gene>
<comment type="caution">
    <text evidence="2">The sequence shown here is derived from an EMBL/GenBank/DDBJ whole genome shotgun (WGS) entry which is preliminary data.</text>
</comment>
<organism evidence="2 3">
    <name type="scientific">Carex littledalei</name>
    <dbReference type="NCBI Taxonomy" id="544730"/>
    <lineage>
        <taxon>Eukaryota</taxon>
        <taxon>Viridiplantae</taxon>
        <taxon>Streptophyta</taxon>
        <taxon>Embryophyta</taxon>
        <taxon>Tracheophyta</taxon>
        <taxon>Spermatophyta</taxon>
        <taxon>Magnoliopsida</taxon>
        <taxon>Liliopsida</taxon>
        <taxon>Poales</taxon>
        <taxon>Cyperaceae</taxon>
        <taxon>Cyperoideae</taxon>
        <taxon>Cariceae</taxon>
        <taxon>Carex</taxon>
        <taxon>Carex subgen. Euthyceras</taxon>
    </lineage>
</organism>
<dbReference type="EMBL" id="SWLB01000010">
    <property type="protein sequence ID" value="KAF3333721.1"/>
    <property type="molecule type" value="Genomic_DNA"/>
</dbReference>
<evidence type="ECO:0000313" key="3">
    <source>
        <dbReference type="Proteomes" id="UP000623129"/>
    </source>
</evidence>
<sequence>MASTSMPHPLHQIAESSTHRLLLKQWLKEQDLISRRISLKESRIDSVRREITFLYCFFFILHSISLLILFATSSHDRSSVGCKRAWVPSVTSLLCSLSVLWALRYKGDTEASLGKLLEREREDALMLARCVEELKRKGLEFDLMKEVDALRRAKSLCVETKVASGTKKWSARDFTTMVMLLVSFAVLGLIRFVLCS</sequence>
<dbReference type="PANTHER" id="PTHR33287">
    <property type="entry name" value="OS03G0453550 PROTEIN"/>
    <property type="match status" value="1"/>
</dbReference>
<evidence type="ECO:0000256" key="1">
    <source>
        <dbReference type="SAM" id="Phobius"/>
    </source>
</evidence>
<keyword evidence="1" id="KW-1133">Transmembrane helix</keyword>
<evidence type="ECO:0000313" key="2">
    <source>
        <dbReference type="EMBL" id="KAF3333721.1"/>
    </source>
</evidence>
<dbReference type="PANTHER" id="PTHR33287:SF11">
    <property type="entry name" value="OS03G0778400 PROTEIN"/>
    <property type="match status" value="1"/>
</dbReference>
<proteinExistence type="predicted"/>
<accession>A0A833R5X5</accession>
<feature type="transmembrane region" description="Helical" evidence="1">
    <location>
        <begin position="85"/>
        <end position="103"/>
    </location>
</feature>
<keyword evidence="1" id="KW-0472">Membrane</keyword>
<dbReference type="AlphaFoldDB" id="A0A833R5X5"/>
<evidence type="ECO:0008006" key="4">
    <source>
        <dbReference type="Google" id="ProtNLM"/>
    </source>
</evidence>
<protein>
    <recommendedName>
        <fullName evidence="4">Transmembrane protein</fullName>
    </recommendedName>
</protein>
<keyword evidence="3" id="KW-1185">Reference proteome</keyword>
<feature type="transmembrane region" description="Helical" evidence="1">
    <location>
        <begin position="52"/>
        <end position="73"/>
    </location>
</feature>
<feature type="transmembrane region" description="Helical" evidence="1">
    <location>
        <begin position="174"/>
        <end position="194"/>
    </location>
</feature>
<dbReference type="OrthoDB" id="1888718at2759"/>